<dbReference type="RefSeq" id="WP_269403372.1">
    <property type="nucleotide sequence ID" value="NZ_JAPWGW010000005.1"/>
</dbReference>
<dbReference type="SMART" id="SM00116">
    <property type="entry name" value="CBS"/>
    <property type="match status" value="2"/>
</dbReference>
<feature type="transmembrane region" description="Helical" evidence="2">
    <location>
        <begin position="29"/>
        <end position="47"/>
    </location>
</feature>
<dbReference type="Gene3D" id="3.10.580.10">
    <property type="entry name" value="CBS-domain"/>
    <property type="match status" value="1"/>
</dbReference>
<organism evidence="4 5">
    <name type="scientific">Henriciella marina</name>
    <dbReference type="NCBI Taxonomy" id="453851"/>
    <lineage>
        <taxon>Bacteria</taxon>
        <taxon>Pseudomonadati</taxon>
        <taxon>Pseudomonadota</taxon>
        <taxon>Alphaproteobacteria</taxon>
        <taxon>Hyphomonadales</taxon>
        <taxon>Hyphomonadaceae</taxon>
        <taxon>Henriciella</taxon>
    </lineage>
</organism>
<dbReference type="InterPro" id="IPR058581">
    <property type="entry name" value="TM_HPP"/>
</dbReference>
<feature type="transmembrane region" description="Helical" evidence="2">
    <location>
        <begin position="146"/>
        <end position="167"/>
    </location>
</feature>
<keyword evidence="5" id="KW-1185">Reference proteome</keyword>
<keyword evidence="2" id="KW-0472">Membrane</keyword>
<evidence type="ECO:0000259" key="3">
    <source>
        <dbReference type="PROSITE" id="PS51371"/>
    </source>
</evidence>
<evidence type="ECO:0000313" key="5">
    <source>
        <dbReference type="Proteomes" id="UP001083770"/>
    </source>
</evidence>
<comment type="caution">
    <text evidence="4">The sequence shown here is derived from an EMBL/GenBank/DDBJ whole genome shotgun (WGS) entry which is preliminary data.</text>
</comment>
<gene>
    <name evidence="4" type="ORF">O4G74_15020</name>
</gene>
<evidence type="ECO:0000256" key="1">
    <source>
        <dbReference type="PROSITE-ProRule" id="PRU00703"/>
    </source>
</evidence>
<dbReference type="PANTHER" id="PTHR33741:SF5">
    <property type="entry name" value="TRANSMEMBRANE PROTEIN DDB_G0269096-RELATED"/>
    <property type="match status" value="1"/>
</dbReference>
<reference evidence="4" key="1">
    <citation type="submission" date="2022-12" db="EMBL/GenBank/DDBJ databases">
        <title>Bacterial isolates from different developmental stages of Nematostella vectensis.</title>
        <authorList>
            <person name="Fraune S."/>
        </authorList>
    </citation>
    <scope>NUCLEOTIDE SEQUENCE</scope>
    <source>
        <strain evidence="4">G21632-S1</strain>
    </source>
</reference>
<feature type="domain" description="CBS" evidence="3">
    <location>
        <begin position="311"/>
        <end position="367"/>
    </location>
</feature>
<protein>
    <submittedName>
        <fullName evidence="4">HPP family protein</fullName>
    </submittedName>
</protein>
<evidence type="ECO:0000256" key="2">
    <source>
        <dbReference type="SAM" id="Phobius"/>
    </source>
</evidence>
<feature type="transmembrane region" description="Helical" evidence="2">
    <location>
        <begin position="110"/>
        <end position="134"/>
    </location>
</feature>
<dbReference type="InterPro" id="IPR000644">
    <property type="entry name" value="CBS_dom"/>
</dbReference>
<name>A0ABT4LYG0_9PROT</name>
<dbReference type="EMBL" id="JAPWGW010000005">
    <property type="protein sequence ID" value="MCZ4299371.1"/>
    <property type="molecule type" value="Genomic_DNA"/>
</dbReference>
<feature type="domain" description="CBS" evidence="3">
    <location>
        <begin position="242"/>
        <end position="299"/>
    </location>
</feature>
<keyword evidence="2" id="KW-0812">Transmembrane</keyword>
<accession>A0ABT4LYG0</accession>
<keyword evidence="1" id="KW-0129">CBS domain</keyword>
<evidence type="ECO:0000313" key="4">
    <source>
        <dbReference type="EMBL" id="MCZ4299371.1"/>
    </source>
</evidence>
<keyword evidence="2" id="KW-1133">Transmembrane helix</keyword>
<feature type="transmembrane region" description="Helical" evidence="2">
    <location>
        <begin position="83"/>
        <end position="104"/>
    </location>
</feature>
<proteinExistence type="predicted"/>
<dbReference type="InterPro" id="IPR007065">
    <property type="entry name" value="HPP"/>
</dbReference>
<dbReference type="Proteomes" id="UP001083770">
    <property type="component" value="Unassembled WGS sequence"/>
</dbReference>
<dbReference type="PROSITE" id="PS51371">
    <property type="entry name" value="CBS"/>
    <property type="match status" value="2"/>
</dbReference>
<feature type="transmembrane region" description="Helical" evidence="2">
    <location>
        <begin position="53"/>
        <end position="71"/>
    </location>
</feature>
<dbReference type="Pfam" id="PF04982">
    <property type="entry name" value="TM_HPP"/>
    <property type="match status" value="1"/>
</dbReference>
<dbReference type="InterPro" id="IPR046342">
    <property type="entry name" value="CBS_dom_sf"/>
</dbReference>
<sequence>MFSRQSLKAALRHLLPALPWPSRTEAARASLGAFAGIGLCTLLGLLLPTVSDLPLYLVAPLGASAVLVFAVPNSPLAQPWSAVAGNTVSAIVAVSVLMLAPPVWAPSLAVGGAIFVMFLTRSLHPPGGAVALLATLEREAVLEAGFAFALVPVGIMTVTLVLAGVAFNRATGRVYPFRQPPQQVSRPAEPRLGLSTGELTGILKRFNQSQNIGVADLSRLLAAAEKEAAGHRFDGMTCADVMTAPLITIEPDDTLEHIAGLFRSHALKTLPVMAEDGRCLGHVQQADIIGALLPARRPRLQRRSRLRGSDIMRDVTAVAPSTAPVGTVLNRFARQGVQTVFVMEAEKVVGVLTRSDIISLLLSGAEERTSPAP</sequence>
<dbReference type="SUPFAM" id="SSF54631">
    <property type="entry name" value="CBS-domain pair"/>
    <property type="match status" value="1"/>
</dbReference>
<dbReference type="Pfam" id="PF00571">
    <property type="entry name" value="CBS"/>
    <property type="match status" value="2"/>
</dbReference>
<dbReference type="PANTHER" id="PTHR33741">
    <property type="entry name" value="TRANSMEMBRANE PROTEIN DDB_G0269096-RELATED"/>
    <property type="match status" value="1"/>
</dbReference>